<comment type="similarity">
    <text evidence="2 3">Belongs to the small heat shock protein (HSP20) family.</text>
</comment>
<comment type="caution">
    <text evidence="6">The sequence shown here is derived from an EMBL/GenBank/DDBJ whole genome shotgun (WGS) entry which is preliminary data.</text>
</comment>
<evidence type="ECO:0000313" key="6">
    <source>
        <dbReference type="EMBL" id="GJD63918.1"/>
    </source>
</evidence>
<dbReference type="InterPro" id="IPR002068">
    <property type="entry name" value="A-crystallin/Hsp20_dom"/>
</dbReference>
<evidence type="ECO:0000259" key="5">
    <source>
        <dbReference type="PROSITE" id="PS01031"/>
    </source>
</evidence>
<dbReference type="CDD" id="cd06470">
    <property type="entry name" value="ACD_IbpA-B_like"/>
    <property type="match status" value="1"/>
</dbReference>
<dbReference type="AlphaFoldDB" id="A0AA37HDG1"/>
<dbReference type="SUPFAM" id="SSF49764">
    <property type="entry name" value="HSP20-like chaperones"/>
    <property type="match status" value="1"/>
</dbReference>
<proteinExistence type="inferred from homology"/>
<reference evidence="6" key="2">
    <citation type="submission" date="2021-08" db="EMBL/GenBank/DDBJ databases">
        <authorList>
            <person name="Tani A."/>
            <person name="Ola A."/>
            <person name="Ogura Y."/>
            <person name="Katsura K."/>
            <person name="Hayashi T."/>
        </authorList>
    </citation>
    <scope>NUCLEOTIDE SEQUENCE</scope>
    <source>
        <strain evidence="6">JCM 32048</strain>
    </source>
</reference>
<evidence type="ECO:0000256" key="4">
    <source>
        <dbReference type="SAM" id="MobiDB-lite"/>
    </source>
</evidence>
<dbReference type="PROSITE" id="PS01031">
    <property type="entry name" value="SHSP"/>
    <property type="match status" value="1"/>
</dbReference>
<dbReference type="PANTHER" id="PTHR47062:SF1">
    <property type="entry name" value="SMALL HEAT SHOCK PROTEIN IBPA"/>
    <property type="match status" value="1"/>
</dbReference>
<dbReference type="EMBL" id="BPQJ01000020">
    <property type="protein sequence ID" value="GJD63918.1"/>
    <property type="molecule type" value="Genomic_DNA"/>
</dbReference>
<evidence type="ECO:0000256" key="3">
    <source>
        <dbReference type="RuleBase" id="RU003616"/>
    </source>
</evidence>
<keyword evidence="1 6" id="KW-0346">Stress response</keyword>
<keyword evidence="7" id="KW-1185">Reference proteome</keyword>
<dbReference type="PANTHER" id="PTHR47062">
    <property type="match status" value="1"/>
</dbReference>
<organism evidence="6 7">
    <name type="scientific">Methylobacterium frigidaeris</name>
    <dbReference type="NCBI Taxonomy" id="2038277"/>
    <lineage>
        <taxon>Bacteria</taxon>
        <taxon>Pseudomonadati</taxon>
        <taxon>Pseudomonadota</taxon>
        <taxon>Alphaproteobacteria</taxon>
        <taxon>Hyphomicrobiales</taxon>
        <taxon>Methylobacteriaceae</taxon>
        <taxon>Methylobacterium</taxon>
    </lineage>
</organism>
<name>A0AA37HDG1_9HYPH</name>
<reference evidence="6" key="1">
    <citation type="journal article" date="2016" name="Front. Microbiol.">
        <title>Genome Sequence of the Piezophilic, Mesophilic Sulfate-Reducing Bacterium Desulfovibrio indicus J2T.</title>
        <authorList>
            <person name="Cao J."/>
            <person name="Maignien L."/>
            <person name="Shao Z."/>
            <person name="Alain K."/>
            <person name="Jebbar M."/>
        </authorList>
    </citation>
    <scope>NUCLEOTIDE SEQUENCE</scope>
    <source>
        <strain evidence="6">JCM 32048</strain>
    </source>
</reference>
<evidence type="ECO:0000256" key="1">
    <source>
        <dbReference type="ARBA" id="ARBA00023016"/>
    </source>
</evidence>
<protein>
    <submittedName>
        <fullName evidence="6">Small heat shock protein IbpA</fullName>
    </submittedName>
</protein>
<dbReference type="Proteomes" id="UP001055286">
    <property type="component" value="Unassembled WGS sequence"/>
</dbReference>
<dbReference type="InterPro" id="IPR037913">
    <property type="entry name" value="ACD_IbpA/B"/>
</dbReference>
<dbReference type="Gene3D" id="2.60.40.790">
    <property type="match status" value="1"/>
</dbReference>
<dbReference type="InterPro" id="IPR008978">
    <property type="entry name" value="HSP20-like_chaperone"/>
</dbReference>
<evidence type="ECO:0000256" key="2">
    <source>
        <dbReference type="PROSITE-ProRule" id="PRU00285"/>
    </source>
</evidence>
<gene>
    <name evidence="6" type="primary">ibpA_3</name>
    <name evidence="6" type="ORF">MPEAHAMD_4092</name>
</gene>
<accession>A0AA37HDG1</accession>
<feature type="domain" description="SHSP" evidence="5">
    <location>
        <begin position="69"/>
        <end position="183"/>
    </location>
</feature>
<sequence>MWGPAPLISRHGPAELRSAPTGAAEAGPDLTEVPPQQGFADTMTRPSPFGHPFLLGFDEIEQALDRVAKAANDGYPPYNIERLPRTEQEPERLRITLAVAGFTRDQLDVTLEESQLIVRGRQADDKSRTFLHRGIAARQFQRAFLLADGMEVLGADLSNGLLSIDLARPEPERIVRRIDIGSRDIV</sequence>
<dbReference type="Pfam" id="PF00011">
    <property type="entry name" value="HSP20"/>
    <property type="match status" value="1"/>
</dbReference>
<feature type="region of interest" description="Disordered" evidence="4">
    <location>
        <begin position="1"/>
        <end position="45"/>
    </location>
</feature>
<evidence type="ECO:0000313" key="7">
    <source>
        <dbReference type="Proteomes" id="UP001055286"/>
    </source>
</evidence>